<reference evidence="9" key="1">
    <citation type="submission" date="2021-02" db="EMBL/GenBank/DDBJ databases">
        <title>First Annotated Genome of the Yellow-green Alga Tribonema minus.</title>
        <authorList>
            <person name="Mahan K.M."/>
        </authorList>
    </citation>
    <scope>NUCLEOTIDE SEQUENCE</scope>
    <source>
        <strain evidence="9">UTEX B ZZ1240</strain>
    </source>
</reference>
<keyword evidence="3" id="KW-0509">mRNA transport</keyword>
<dbReference type="PANTHER" id="PTHR13003:SF2">
    <property type="entry name" value="NUCLEAR PORE COMPLEX PROTEIN NUP107"/>
    <property type="match status" value="1"/>
</dbReference>
<dbReference type="Proteomes" id="UP000664859">
    <property type="component" value="Unassembled WGS sequence"/>
</dbReference>
<keyword evidence="6" id="KW-0906">Nuclear pore complex</keyword>
<dbReference type="InterPro" id="IPR007252">
    <property type="entry name" value="Nup84/Nup107"/>
</dbReference>
<evidence type="ECO:0000256" key="6">
    <source>
        <dbReference type="ARBA" id="ARBA00023132"/>
    </source>
</evidence>
<keyword evidence="10" id="KW-1185">Reference proteome</keyword>
<dbReference type="GO" id="GO:0000973">
    <property type="term" value="P:post-transcriptional tethering of RNA polymerase II gene DNA at nuclear periphery"/>
    <property type="evidence" value="ECO:0007669"/>
    <property type="project" value="TreeGrafter"/>
</dbReference>
<feature type="region of interest" description="Disordered" evidence="8">
    <location>
        <begin position="447"/>
        <end position="466"/>
    </location>
</feature>
<evidence type="ECO:0000256" key="8">
    <source>
        <dbReference type="SAM" id="MobiDB-lite"/>
    </source>
</evidence>
<sequence>MAGQPDWDFLAPPPDMELDNDLFGGVSAAPGAKFGEDALKRVEAMLNGMGDTGEEPVEEDSWLGLGGGEGPFGRVSYGALSTYGGTPMRAESGGQRYPYASPLNERVALHPMRVMQDDEDYLMSDAEPAASDISGGDNDNAYQSTLQPAIDFGGQSPQTFGARVKVQLAVGVARRVFSEEVLVRPVNAQADTVAALRDRVVQKLSNAAMINAVRTAGPLRLFMDGVALPDQQYVGVAGIGATTTAALVVRPQALGPPPVRGEEEEGTLVTHGERERDQHKDKAVLAEDKPYTVLVEADLRRLRPEETAFHRQEDAAGSAAAATDVIEKHCEALREAGKQLEERLRMHAAAGAFGADAVAAARRAAERRAWLRAERDTWDLVSAADAQRTEDAALAAALTQDSDSDSPPPPLGVGASDAAVVAHLTRTTRELRWLSAARAWAQCCSARRSSEDDGGGGGGAALPPEQRGAFTAWPQTERRLRSGRRTAATGEGVAGLEPDAPLLRVSGGFRVLALDGSDQRDEEDLLRGVWALARAGDRAGAVRLCSRWRCRWRAASLSGGEMRPQDGAADPEAVVHVPFSNPNRALWRDMCLKLAVTLQNGAVSGGPTSEAVEYESTLYAILGGDYDAALASPLNRDWEGQLWCRACAAVDAAEEAAIAQHRSAQAAESALYAGVDALPRQRAVAARLARFAEPLRTVLSRAAEWSAAAAAAAAGAAAEAAPPGPLVALRRLQEALLLGNAELARVIVEVVTPAVKLAGERGSGRRGAGAGAAPELLRFAAHFVLHARRLFPGVFDEGEALAEWDGDGGGEQGLRARAWQCSQELLCAYIEHLSRQPGDEALIALYASRVEPEELRRATYASFLRRVTDDGARAVCYDEGTKYFASELPAMLRQVVRETRLSEPLPPPADGEDVSSGDMVKMNTLRWLQVSEKHDLAAVEEACALIRQFVLQPYGAGVTAADSSAPPEHAGDDRRMAAVERLLSSGEFMAPADELDDSLLQLTDAGEMQERIAAEEARREYSKYIAITLSSSTIIAQPCRPNAAAAVRCWHKLVDAHVAFRQWQMAMAAVNLNRDDEDLLIAASDAASAAQDRLLAVLLYPGGWLAPVSPTPPAGTEAAARAAELAAARAACVPRCASDLWTVCHKTGVGMREAGWVARGDGAGALSAERWLDAAKDVSATVADELAGLEGLFSGAQVRALLRGVHASSMELLRCQEQALNPLH</sequence>
<evidence type="ECO:0000256" key="1">
    <source>
        <dbReference type="ARBA" id="ARBA00004567"/>
    </source>
</evidence>
<dbReference type="EMBL" id="JAFCMP010000536">
    <property type="protein sequence ID" value="KAG5176459.1"/>
    <property type="molecule type" value="Genomic_DNA"/>
</dbReference>
<evidence type="ECO:0000313" key="10">
    <source>
        <dbReference type="Proteomes" id="UP000664859"/>
    </source>
</evidence>
<comment type="caution">
    <text evidence="9">The sequence shown here is derived from an EMBL/GenBank/DDBJ whole genome shotgun (WGS) entry which is preliminary data.</text>
</comment>
<evidence type="ECO:0000256" key="5">
    <source>
        <dbReference type="ARBA" id="ARBA00023010"/>
    </source>
</evidence>
<dbReference type="GO" id="GO:0006606">
    <property type="term" value="P:protein import into nucleus"/>
    <property type="evidence" value="ECO:0007669"/>
    <property type="project" value="TreeGrafter"/>
</dbReference>
<evidence type="ECO:0000256" key="3">
    <source>
        <dbReference type="ARBA" id="ARBA00022816"/>
    </source>
</evidence>
<proteinExistence type="predicted"/>
<dbReference type="GO" id="GO:0017056">
    <property type="term" value="F:structural constituent of nuclear pore"/>
    <property type="evidence" value="ECO:0007669"/>
    <property type="project" value="InterPro"/>
</dbReference>
<dbReference type="GO" id="GO:0031080">
    <property type="term" value="C:nuclear pore outer ring"/>
    <property type="evidence" value="ECO:0007669"/>
    <property type="project" value="TreeGrafter"/>
</dbReference>
<evidence type="ECO:0000313" key="9">
    <source>
        <dbReference type="EMBL" id="KAG5176459.1"/>
    </source>
</evidence>
<evidence type="ECO:0000256" key="4">
    <source>
        <dbReference type="ARBA" id="ARBA00022927"/>
    </source>
</evidence>
<feature type="region of interest" description="Disordered" evidence="8">
    <location>
        <begin position="253"/>
        <end position="280"/>
    </location>
</feature>
<protein>
    <recommendedName>
        <fullName evidence="11">Nuclear pore complex protein</fullName>
    </recommendedName>
</protein>
<evidence type="ECO:0000256" key="2">
    <source>
        <dbReference type="ARBA" id="ARBA00022448"/>
    </source>
</evidence>
<evidence type="ECO:0000256" key="7">
    <source>
        <dbReference type="ARBA" id="ARBA00023242"/>
    </source>
</evidence>
<dbReference type="OrthoDB" id="3098at2759"/>
<dbReference type="Gene3D" id="1.20.190.50">
    <property type="match status" value="1"/>
</dbReference>
<dbReference type="AlphaFoldDB" id="A0A835YJH7"/>
<evidence type="ECO:0008006" key="11">
    <source>
        <dbReference type="Google" id="ProtNLM"/>
    </source>
</evidence>
<dbReference type="GO" id="GO:0006406">
    <property type="term" value="P:mRNA export from nucleus"/>
    <property type="evidence" value="ECO:0007669"/>
    <property type="project" value="TreeGrafter"/>
</dbReference>
<dbReference type="Pfam" id="PF04121">
    <property type="entry name" value="Nup84_Nup100"/>
    <property type="match status" value="1"/>
</dbReference>
<comment type="subcellular location">
    <subcellularLocation>
        <location evidence="1">Nucleus</location>
        <location evidence="1">Nuclear pore complex</location>
    </subcellularLocation>
</comment>
<feature type="region of interest" description="Disordered" evidence="8">
    <location>
        <begin position="394"/>
        <end position="414"/>
    </location>
</feature>
<name>A0A835YJH7_9STRA</name>
<dbReference type="Gene3D" id="1.10.3450.20">
    <property type="match status" value="1"/>
</dbReference>
<accession>A0A835YJH7</accession>
<keyword evidence="5" id="KW-0811">Translocation</keyword>
<keyword evidence="4" id="KW-0653">Protein transport</keyword>
<feature type="compositionally biased region" description="Basic and acidic residues" evidence="8">
    <location>
        <begin position="271"/>
        <end position="280"/>
    </location>
</feature>
<organism evidence="9 10">
    <name type="scientific">Tribonema minus</name>
    <dbReference type="NCBI Taxonomy" id="303371"/>
    <lineage>
        <taxon>Eukaryota</taxon>
        <taxon>Sar</taxon>
        <taxon>Stramenopiles</taxon>
        <taxon>Ochrophyta</taxon>
        <taxon>PX clade</taxon>
        <taxon>Xanthophyceae</taxon>
        <taxon>Tribonematales</taxon>
        <taxon>Tribonemataceae</taxon>
        <taxon>Tribonema</taxon>
    </lineage>
</organism>
<gene>
    <name evidence="9" type="ORF">JKP88DRAFT_261528</name>
</gene>
<keyword evidence="7" id="KW-0539">Nucleus</keyword>
<dbReference type="PANTHER" id="PTHR13003">
    <property type="entry name" value="NUP107-RELATED"/>
    <property type="match status" value="1"/>
</dbReference>
<keyword evidence="2" id="KW-0813">Transport</keyword>